<dbReference type="HOGENOM" id="CLU_564105_0_0_1"/>
<accession>G0NC50</accession>
<dbReference type="InParanoid" id="G0NC50"/>
<protein>
    <submittedName>
        <fullName evidence="1">Uncharacterized protein</fullName>
    </submittedName>
</protein>
<keyword evidence="2" id="KW-1185">Reference proteome</keyword>
<evidence type="ECO:0000313" key="2">
    <source>
        <dbReference type="Proteomes" id="UP000008068"/>
    </source>
</evidence>
<dbReference type="AlphaFoldDB" id="G0NC50"/>
<proteinExistence type="predicted"/>
<evidence type="ECO:0000313" key="1">
    <source>
        <dbReference type="EMBL" id="EGT57381.1"/>
    </source>
</evidence>
<dbReference type="EMBL" id="GL379861">
    <property type="protein sequence ID" value="EGT57381.1"/>
    <property type="molecule type" value="Genomic_DNA"/>
</dbReference>
<sequence>MTKPKIITDDFLKTCLNYEYLKNEHFPRAVEKNISQMMASDWVRNEIAVIERGAPGPSQPGPSFSVPCTSDGVASEGYLKRKLKPEKTPSKKLRLQEDPCFDSEFDDINLLLLKKSEADVNIQTITHQMIQLCFKRNLYSEEGGIQRDTVMHTEKLSAVREIAYTVFRTPAYGPKRIDEMKVIIGFGNIRIEWINCKYPDEKQITLEYWEAKNGCWLWINDQVRFIEGLSYENLASHEFINTSKFLKNDKWELNKLEFDFERKTKWNGEREHRSFFSQKIKKWMEIHQKKFQSRVFYMTMYENAPAEFQPFHLKFVIREGGRSPETLGFRVWSGAQFQRFPAMTVKNYLHSQSDAPQWENGQSLWIQEEKLNDFHSGRLGKFEKIFIWEANVFFVGSMIMQKLALEPTQYSTCWTKTIVRVRQKVDIEYFKKIYGSENFLKDTWIRVEGSKILRVEFAENDITFELAYSKPPVIRLNRAMCQYS</sequence>
<dbReference type="eggNOG" id="ENOG502TKA1">
    <property type="taxonomic scope" value="Eukaryota"/>
</dbReference>
<name>G0NC50_CAEBE</name>
<dbReference type="Proteomes" id="UP000008068">
    <property type="component" value="Unassembled WGS sequence"/>
</dbReference>
<reference evidence="2" key="1">
    <citation type="submission" date="2011-07" db="EMBL/GenBank/DDBJ databases">
        <authorList>
            <consortium name="Caenorhabditis brenneri Sequencing and Analysis Consortium"/>
            <person name="Wilson R.K."/>
        </authorList>
    </citation>
    <scope>NUCLEOTIDE SEQUENCE [LARGE SCALE GENOMIC DNA]</scope>
    <source>
        <strain evidence="2">PB2801</strain>
    </source>
</reference>
<gene>
    <name evidence="1" type="ORF">CAEBREN_10633</name>
</gene>
<organism evidence="2">
    <name type="scientific">Caenorhabditis brenneri</name>
    <name type="common">Nematode worm</name>
    <dbReference type="NCBI Taxonomy" id="135651"/>
    <lineage>
        <taxon>Eukaryota</taxon>
        <taxon>Metazoa</taxon>
        <taxon>Ecdysozoa</taxon>
        <taxon>Nematoda</taxon>
        <taxon>Chromadorea</taxon>
        <taxon>Rhabditida</taxon>
        <taxon>Rhabditina</taxon>
        <taxon>Rhabditomorpha</taxon>
        <taxon>Rhabditoidea</taxon>
        <taxon>Rhabditidae</taxon>
        <taxon>Peloderinae</taxon>
        <taxon>Caenorhabditis</taxon>
    </lineage>
</organism>